<comment type="caution">
    <text evidence="1">The sequence shown here is derived from an EMBL/GenBank/DDBJ whole genome shotgun (WGS) entry which is preliminary data.</text>
</comment>
<keyword evidence="2" id="KW-1185">Reference proteome</keyword>
<dbReference type="Proteomes" id="UP001165960">
    <property type="component" value="Unassembled WGS sequence"/>
</dbReference>
<name>A0ACC2RTD3_9FUNG</name>
<accession>A0ACC2RTD3</accession>
<dbReference type="EMBL" id="QTSX02006532">
    <property type="protein sequence ID" value="KAJ9053314.1"/>
    <property type="molecule type" value="Genomic_DNA"/>
</dbReference>
<sequence>MNTHYLKHGPSHGQFIFDFVHTPYSDLPVWKRLIAQYSLAGFELGFQLVGFTAMCALPVMAYISVAPGVLSGIIAVWSISEWLFLFWSKRWIEELERHRPMPCLDPKRRMVLAKKVADHVNLEKALPLWSKTSAVQDKGLPSWSIFDEQKLQPSDGSQTSVLHREACRKESQSLEMFRPTLEPLVHKPKPLTFYVLMRGYIYMVESKLKCLGLKKYTSGNINCWKYQPAQEAIAQPIIFIHGVGCGPGTYLSQITKLIEHHPNRNIYVLELPCIVASTFSDIPTMDEILASVDDFFVENSLQQCSFIGHSYGTIVCTWLNYHRPHYIADLTLVDPVCFNLFESQVLNKVSYQKPSCFAHDLFLYLIFRDPLLASIFSRNFWWHQNILFPEDIKIRTNVYISDLDWIIDAPAIIRYLQHQLAVNPNPNISIHIIHMAHCEYIFNSDVLDAICLNT</sequence>
<reference evidence="1" key="1">
    <citation type="submission" date="2022-04" db="EMBL/GenBank/DDBJ databases">
        <title>Genome of the entomopathogenic fungus Entomophthora muscae.</title>
        <authorList>
            <person name="Elya C."/>
            <person name="Lovett B.R."/>
            <person name="Lee E."/>
            <person name="Macias A.M."/>
            <person name="Hajek A.E."/>
            <person name="De Bivort B.L."/>
            <person name="Kasson M.T."/>
            <person name="De Fine Licht H.H."/>
            <person name="Stajich J.E."/>
        </authorList>
    </citation>
    <scope>NUCLEOTIDE SEQUENCE</scope>
    <source>
        <strain evidence="1">Berkeley</strain>
    </source>
</reference>
<protein>
    <submittedName>
        <fullName evidence="1">Uncharacterized protein</fullName>
    </submittedName>
</protein>
<evidence type="ECO:0000313" key="2">
    <source>
        <dbReference type="Proteomes" id="UP001165960"/>
    </source>
</evidence>
<proteinExistence type="predicted"/>
<evidence type="ECO:0000313" key="1">
    <source>
        <dbReference type="EMBL" id="KAJ9053314.1"/>
    </source>
</evidence>
<organism evidence="1 2">
    <name type="scientific">Entomophthora muscae</name>
    <dbReference type="NCBI Taxonomy" id="34485"/>
    <lineage>
        <taxon>Eukaryota</taxon>
        <taxon>Fungi</taxon>
        <taxon>Fungi incertae sedis</taxon>
        <taxon>Zoopagomycota</taxon>
        <taxon>Entomophthoromycotina</taxon>
        <taxon>Entomophthoromycetes</taxon>
        <taxon>Entomophthorales</taxon>
        <taxon>Entomophthoraceae</taxon>
        <taxon>Entomophthora</taxon>
    </lineage>
</organism>
<gene>
    <name evidence="1" type="ORF">DSO57_1025400</name>
</gene>